<evidence type="ECO:0000313" key="1">
    <source>
        <dbReference type="EMBL" id="MDT0691364.1"/>
    </source>
</evidence>
<accession>A0ABU3E6U1</accession>
<dbReference type="EMBL" id="JAVRHM010000023">
    <property type="protein sequence ID" value="MDT0691364.1"/>
    <property type="molecule type" value="Genomic_DNA"/>
</dbReference>
<comment type="caution">
    <text evidence="1">The sequence shown here is derived from an EMBL/GenBank/DDBJ whole genome shotgun (WGS) entry which is preliminary data.</text>
</comment>
<dbReference type="InterPro" id="IPR002481">
    <property type="entry name" value="FUR"/>
</dbReference>
<dbReference type="PANTHER" id="PTHR33202">
    <property type="entry name" value="ZINC UPTAKE REGULATION PROTEIN"/>
    <property type="match status" value="1"/>
</dbReference>
<dbReference type="RefSeq" id="WP_311686760.1">
    <property type="nucleotide sequence ID" value="NZ_JAVRHM010000023.1"/>
</dbReference>
<dbReference type="SUPFAM" id="SSF46785">
    <property type="entry name" value="Winged helix' DNA-binding domain"/>
    <property type="match status" value="1"/>
</dbReference>
<keyword evidence="2" id="KW-1185">Reference proteome</keyword>
<evidence type="ECO:0000313" key="2">
    <source>
        <dbReference type="Proteomes" id="UP001261624"/>
    </source>
</evidence>
<organism evidence="1 2">
    <name type="scientific">Autumnicola patrickiae</name>
    <dbReference type="NCBI Taxonomy" id="3075591"/>
    <lineage>
        <taxon>Bacteria</taxon>
        <taxon>Pseudomonadati</taxon>
        <taxon>Bacteroidota</taxon>
        <taxon>Flavobacteriia</taxon>
        <taxon>Flavobacteriales</taxon>
        <taxon>Flavobacteriaceae</taxon>
        <taxon>Autumnicola</taxon>
    </lineage>
</organism>
<proteinExistence type="predicted"/>
<dbReference type="PANTHER" id="PTHR33202:SF22">
    <property type="entry name" value="HYDROGEN PEROXIDE SENSITIVE REPRESSOR"/>
    <property type="match status" value="1"/>
</dbReference>
<dbReference type="Pfam" id="PF01475">
    <property type="entry name" value="FUR"/>
    <property type="match status" value="1"/>
</dbReference>
<dbReference type="InterPro" id="IPR036390">
    <property type="entry name" value="WH_DNA-bd_sf"/>
</dbReference>
<dbReference type="Gene3D" id="1.10.10.10">
    <property type="entry name" value="Winged helix-like DNA-binding domain superfamily/Winged helix DNA-binding domain"/>
    <property type="match status" value="1"/>
</dbReference>
<sequence>MKNKFKIKELEELLTAKKVRTTAMRLLVLKTLQKQKAAIGLQDLESVFEKADRITLYRTLKTFEEKGLIHSIVDGNGTTKYALCKEGCECAPKDMHVHFYCQNCRETFCLPKSKVPEVPLPEHFVPVETTLLVKGVCGKCSG</sequence>
<dbReference type="InterPro" id="IPR036388">
    <property type="entry name" value="WH-like_DNA-bd_sf"/>
</dbReference>
<gene>
    <name evidence="1" type="ORF">RM549_16330</name>
</gene>
<dbReference type="Proteomes" id="UP001261624">
    <property type="component" value="Unassembled WGS sequence"/>
</dbReference>
<reference evidence="1 2" key="1">
    <citation type="submission" date="2023-09" db="EMBL/GenBank/DDBJ databases">
        <authorList>
            <person name="Rey-Velasco X."/>
        </authorList>
    </citation>
    <scope>NUCLEOTIDE SEQUENCE [LARGE SCALE GENOMIC DNA]</scope>
    <source>
        <strain evidence="1 2">F188</strain>
    </source>
</reference>
<name>A0ABU3E6U1_9FLAO</name>
<protein>
    <submittedName>
        <fullName evidence="1">Transcriptional repressor</fullName>
    </submittedName>
</protein>